<dbReference type="GO" id="GO:0043565">
    <property type="term" value="F:sequence-specific DNA binding"/>
    <property type="evidence" value="ECO:0007669"/>
    <property type="project" value="InterPro"/>
</dbReference>
<dbReference type="PANTHER" id="PTHR43280:SF2">
    <property type="entry name" value="HTH-TYPE TRANSCRIPTIONAL REGULATOR EXSA"/>
    <property type="match status" value="1"/>
</dbReference>
<dbReference type="PANTHER" id="PTHR43280">
    <property type="entry name" value="ARAC-FAMILY TRANSCRIPTIONAL REGULATOR"/>
    <property type="match status" value="1"/>
</dbReference>
<dbReference type="PROSITE" id="PS01124">
    <property type="entry name" value="HTH_ARAC_FAMILY_2"/>
    <property type="match status" value="1"/>
</dbReference>
<dbReference type="Gene3D" id="2.60.120.10">
    <property type="entry name" value="Jelly Rolls"/>
    <property type="match status" value="1"/>
</dbReference>
<dbReference type="InterPro" id="IPR014710">
    <property type="entry name" value="RmlC-like_jellyroll"/>
</dbReference>
<evidence type="ECO:0000256" key="2">
    <source>
        <dbReference type="ARBA" id="ARBA00023125"/>
    </source>
</evidence>
<dbReference type="Proteomes" id="UP000242754">
    <property type="component" value="Unassembled WGS sequence"/>
</dbReference>
<accession>A0A143YRT1</accession>
<dbReference type="SUPFAM" id="SSF51215">
    <property type="entry name" value="Regulatory protein AraC"/>
    <property type="match status" value="1"/>
</dbReference>
<dbReference type="AlphaFoldDB" id="A0A143YRT1"/>
<evidence type="ECO:0000313" key="6">
    <source>
        <dbReference type="Proteomes" id="UP000242754"/>
    </source>
</evidence>
<keyword evidence="2" id="KW-0238">DNA-binding</keyword>
<evidence type="ECO:0000256" key="1">
    <source>
        <dbReference type="ARBA" id="ARBA00023015"/>
    </source>
</evidence>
<dbReference type="InterPro" id="IPR018060">
    <property type="entry name" value="HTH_AraC"/>
</dbReference>
<gene>
    <name evidence="5" type="ORF">Tpal_1942</name>
</gene>
<evidence type="ECO:0000313" key="5">
    <source>
        <dbReference type="EMBL" id="CZQ95793.1"/>
    </source>
</evidence>
<dbReference type="PROSITE" id="PS00041">
    <property type="entry name" value="HTH_ARAC_FAMILY_1"/>
    <property type="match status" value="1"/>
</dbReference>
<dbReference type="Gene3D" id="1.10.10.60">
    <property type="entry name" value="Homeodomain-like"/>
    <property type="match status" value="2"/>
</dbReference>
<dbReference type="SMART" id="SM00342">
    <property type="entry name" value="HTH_ARAC"/>
    <property type="match status" value="1"/>
</dbReference>
<dbReference type="STRING" id="140314.SAMN04488076_11175"/>
<keyword evidence="1" id="KW-0805">Transcription regulation</keyword>
<dbReference type="Pfam" id="PF12833">
    <property type="entry name" value="HTH_18"/>
    <property type="match status" value="1"/>
</dbReference>
<dbReference type="RefSeq" id="WP_087033497.1">
    <property type="nucleotide sequence ID" value="NZ_FJNE01000005.1"/>
</dbReference>
<name>A0A143YRT1_9LACT</name>
<dbReference type="Pfam" id="PF02311">
    <property type="entry name" value="AraC_binding"/>
    <property type="match status" value="1"/>
</dbReference>
<protein>
    <submittedName>
        <fullName evidence="5">Helix turn helix arabinose operon control protein</fullName>
    </submittedName>
</protein>
<dbReference type="InterPro" id="IPR003313">
    <property type="entry name" value="AraC-bd"/>
</dbReference>
<dbReference type="SUPFAM" id="SSF46689">
    <property type="entry name" value="Homeodomain-like"/>
    <property type="match status" value="2"/>
</dbReference>
<dbReference type="InterPro" id="IPR018062">
    <property type="entry name" value="HTH_AraC-typ_CS"/>
</dbReference>
<keyword evidence="6" id="KW-1185">Reference proteome</keyword>
<dbReference type="EMBL" id="FJNE01000005">
    <property type="protein sequence ID" value="CZQ95793.1"/>
    <property type="molecule type" value="Genomic_DNA"/>
</dbReference>
<dbReference type="InterPro" id="IPR009057">
    <property type="entry name" value="Homeodomain-like_sf"/>
</dbReference>
<evidence type="ECO:0000259" key="4">
    <source>
        <dbReference type="PROSITE" id="PS01124"/>
    </source>
</evidence>
<organism evidence="5 6">
    <name type="scientific">Trichococcus palustris</name>
    <dbReference type="NCBI Taxonomy" id="140314"/>
    <lineage>
        <taxon>Bacteria</taxon>
        <taxon>Bacillati</taxon>
        <taxon>Bacillota</taxon>
        <taxon>Bacilli</taxon>
        <taxon>Lactobacillales</taxon>
        <taxon>Carnobacteriaceae</taxon>
        <taxon>Trichococcus</taxon>
    </lineage>
</organism>
<reference evidence="5 6" key="1">
    <citation type="submission" date="2016-02" db="EMBL/GenBank/DDBJ databases">
        <authorList>
            <person name="Wen L."/>
            <person name="He K."/>
            <person name="Yang H."/>
        </authorList>
    </citation>
    <scope>NUCLEOTIDE SEQUENCE [LARGE SCALE GENOMIC DNA]</scope>
    <source>
        <strain evidence="5">Trichococcus palustris</strain>
    </source>
</reference>
<dbReference type="OrthoDB" id="62429at2"/>
<keyword evidence="3" id="KW-0804">Transcription</keyword>
<sequence length="286" mass="32786">MYNETMNKNIREYTDKFTDFSKKSISDFILYNSGIEYCEAGYSYGPKRRDYHFIHFVKEGKGSLEINDKKFEVHENQLFIVPAGEISTYTAAMDSPWKYSWIGFLGIQSHNYVQMLMQSSEEHFVLDCANAELYETKIMKIIEMSNDDSTASFLKINGVMYDIIGTLLEECVKHSNTTYSSSVSAKAVRYMDLHYHDDIHISDIADFAGIHPSYLAGIFKSEMGISPKKYLTNLKINKAKELLIATEDPINIIGSSVGFSDALSFSKFFRKETSLSPSQYRKDYKK</sequence>
<dbReference type="InterPro" id="IPR037923">
    <property type="entry name" value="HTH-like"/>
</dbReference>
<dbReference type="CDD" id="cd06986">
    <property type="entry name" value="cupin_MmsR-like_N"/>
    <property type="match status" value="1"/>
</dbReference>
<dbReference type="GO" id="GO:0003700">
    <property type="term" value="F:DNA-binding transcription factor activity"/>
    <property type="evidence" value="ECO:0007669"/>
    <property type="project" value="InterPro"/>
</dbReference>
<feature type="domain" description="HTH araC/xylS-type" evidence="4">
    <location>
        <begin position="185"/>
        <end position="283"/>
    </location>
</feature>
<evidence type="ECO:0000256" key="3">
    <source>
        <dbReference type="ARBA" id="ARBA00023163"/>
    </source>
</evidence>
<proteinExistence type="predicted"/>